<evidence type="ECO:0000256" key="3">
    <source>
        <dbReference type="ARBA" id="ARBA00022833"/>
    </source>
</evidence>
<dbReference type="AlphaFoldDB" id="A0A9N8QZT8"/>
<gene>
    <name evidence="5" type="ORF">R70211_04066</name>
</gene>
<feature type="domain" description="CENP-V/GFA" evidence="4">
    <location>
        <begin position="9"/>
        <end position="104"/>
    </location>
</feature>
<comment type="similarity">
    <text evidence="1">Belongs to the Gfa family.</text>
</comment>
<evidence type="ECO:0000256" key="2">
    <source>
        <dbReference type="ARBA" id="ARBA00022723"/>
    </source>
</evidence>
<dbReference type="Gene3D" id="3.90.1590.10">
    <property type="entry name" value="glutathione-dependent formaldehyde- activating enzyme (gfa)"/>
    <property type="match status" value="1"/>
</dbReference>
<keyword evidence="6" id="KW-1185">Reference proteome</keyword>
<protein>
    <recommendedName>
        <fullName evidence="4">CENP-V/GFA domain-containing protein</fullName>
    </recommendedName>
</protein>
<sequence>MDKRPRAMATIDCVCGQVTYEAIGAPITSVICYCDDCQEGARQIESLPHATSVQDPDGGTAYLVYRKDRVRCLKGTSLLRYHKIREGSATNRVIATCCNSAMLLAFDDGKHWVDLYRSRCKNDVLPVQMRICTKFKTDGRTIPTDVPYYSRYPMSLMMKLVLAKMAMLLHR</sequence>
<dbReference type="GO" id="GO:0046872">
    <property type="term" value="F:metal ion binding"/>
    <property type="evidence" value="ECO:0007669"/>
    <property type="project" value="UniProtKB-KW"/>
</dbReference>
<dbReference type="EMBL" id="CAJNAS010000011">
    <property type="protein sequence ID" value="CAE6913643.1"/>
    <property type="molecule type" value="Genomic_DNA"/>
</dbReference>
<organism evidence="5 6">
    <name type="scientific">Paraburkholderia domus</name>
    <dbReference type="NCBI Taxonomy" id="2793075"/>
    <lineage>
        <taxon>Bacteria</taxon>
        <taxon>Pseudomonadati</taxon>
        <taxon>Pseudomonadota</taxon>
        <taxon>Betaproteobacteria</taxon>
        <taxon>Burkholderiales</taxon>
        <taxon>Burkholderiaceae</taxon>
        <taxon>Paraburkholderia</taxon>
    </lineage>
</organism>
<evidence type="ECO:0000259" key="4">
    <source>
        <dbReference type="Pfam" id="PF04828"/>
    </source>
</evidence>
<dbReference type="InterPro" id="IPR006913">
    <property type="entry name" value="CENP-V/GFA"/>
</dbReference>
<evidence type="ECO:0000313" key="6">
    <source>
        <dbReference type="Proteomes" id="UP000675121"/>
    </source>
</evidence>
<keyword evidence="3" id="KW-0862">Zinc</keyword>
<evidence type="ECO:0000313" key="5">
    <source>
        <dbReference type="EMBL" id="CAE6913643.1"/>
    </source>
</evidence>
<comment type="caution">
    <text evidence="5">The sequence shown here is derived from an EMBL/GenBank/DDBJ whole genome shotgun (WGS) entry which is preliminary data.</text>
</comment>
<dbReference type="GO" id="GO:0016846">
    <property type="term" value="F:carbon-sulfur lyase activity"/>
    <property type="evidence" value="ECO:0007669"/>
    <property type="project" value="InterPro"/>
</dbReference>
<proteinExistence type="inferred from homology"/>
<dbReference type="SUPFAM" id="SSF51316">
    <property type="entry name" value="Mss4-like"/>
    <property type="match status" value="1"/>
</dbReference>
<reference evidence="5" key="1">
    <citation type="submission" date="2021-02" db="EMBL/GenBank/DDBJ databases">
        <authorList>
            <person name="Vanwijnsberghe S."/>
        </authorList>
    </citation>
    <scope>NUCLEOTIDE SEQUENCE</scope>
    <source>
        <strain evidence="5">R-70211</strain>
    </source>
</reference>
<dbReference type="InterPro" id="IPR011057">
    <property type="entry name" value="Mss4-like_sf"/>
</dbReference>
<accession>A0A9N8QZT8</accession>
<dbReference type="RefSeq" id="WP_201074529.1">
    <property type="nucleotide sequence ID" value="NZ_CAJNAS010000011.1"/>
</dbReference>
<evidence type="ECO:0000256" key="1">
    <source>
        <dbReference type="ARBA" id="ARBA00005495"/>
    </source>
</evidence>
<name>A0A9N8QZT8_9BURK</name>
<keyword evidence="2" id="KW-0479">Metal-binding</keyword>
<dbReference type="Pfam" id="PF04828">
    <property type="entry name" value="GFA"/>
    <property type="match status" value="1"/>
</dbReference>
<dbReference type="Proteomes" id="UP000675121">
    <property type="component" value="Unassembled WGS sequence"/>
</dbReference>